<dbReference type="InterPro" id="IPR036514">
    <property type="entry name" value="SGNH_hydro_sf"/>
</dbReference>
<dbReference type="RefSeq" id="XP_047841220.1">
    <property type="nucleotide sequence ID" value="XM_047985243.1"/>
</dbReference>
<dbReference type="GO" id="GO:0006629">
    <property type="term" value="P:lipid metabolic process"/>
    <property type="evidence" value="ECO:0007669"/>
    <property type="project" value="TreeGrafter"/>
</dbReference>
<dbReference type="PANTHER" id="PTHR37981">
    <property type="entry name" value="LIPASE 2"/>
    <property type="match status" value="1"/>
</dbReference>
<dbReference type="PANTHER" id="PTHR37981:SF1">
    <property type="entry name" value="SGNH HYDROLASE-TYPE ESTERASE DOMAIN-CONTAINING PROTEIN"/>
    <property type="match status" value="1"/>
</dbReference>
<dbReference type="CDD" id="cd01823">
    <property type="entry name" value="SEST_like"/>
    <property type="match status" value="1"/>
</dbReference>
<dbReference type="KEGG" id="ptkz:JDV02_004061"/>
<keyword evidence="3" id="KW-1185">Reference proteome</keyword>
<evidence type="ECO:0000313" key="3">
    <source>
        <dbReference type="Proteomes" id="UP000829364"/>
    </source>
</evidence>
<accession>A0A9Q8QBR5</accession>
<dbReference type="AlphaFoldDB" id="A0A9Q8QBR5"/>
<evidence type="ECO:0000259" key="1">
    <source>
        <dbReference type="Pfam" id="PF13472"/>
    </source>
</evidence>
<dbReference type="Proteomes" id="UP000829364">
    <property type="component" value="Chromosome 3"/>
</dbReference>
<dbReference type="InterPro" id="IPR013830">
    <property type="entry name" value="SGNH_hydro"/>
</dbReference>
<dbReference type="OrthoDB" id="21678at2759"/>
<sequence>MTLKLVSLGSSYASGPGIPPVVDKAARRSGSNYAHVLASRLGASLTDLSVSAATLDNITHDAQVSRGKTFPPQIEGVPVDADIIMLLGGGNDMGYVLPLFIECFTAHLSTRLLWRLASFFKKTPKPQSLDEHAVTERYERTLDAIHDRAPNAHIIVVEYLTVLSNGVNETGLPLRPERLDHYRDIAAALQRATANAADQPLRKDWCTRVHVAKASEAHGLGTSQPWMRGFSRRLFCKIGGGVLHPNKEGMAAVADLISEHVHNLPDAAVKQKLHDSGA</sequence>
<dbReference type="EMBL" id="CP086356">
    <property type="protein sequence ID" value="UNI17739.1"/>
    <property type="molecule type" value="Genomic_DNA"/>
</dbReference>
<proteinExistence type="predicted"/>
<evidence type="ECO:0000313" key="2">
    <source>
        <dbReference type="EMBL" id="UNI17739.1"/>
    </source>
</evidence>
<reference evidence="2" key="1">
    <citation type="submission" date="2021-11" db="EMBL/GenBank/DDBJ databases">
        <title>Purpureocillium_takamizusanense_genome.</title>
        <authorList>
            <person name="Nguyen N.-H."/>
        </authorList>
    </citation>
    <scope>NUCLEOTIDE SEQUENCE</scope>
    <source>
        <strain evidence="2">PT3</strain>
    </source>
</reference>
<name>A0A9Q8QBR5_9HYPO</name>
<dbReference type="InterPro" id="IPR037460">
    <property type="entry name" value="SEST-like"/>
</dbReference>
<organism evidence="2 3">
    <name type="scientific">Purpureocillium takamizusanense</name>
    <dbReference type="NCBI Taxonomy" id="2060973"/>
    <lineage>
        <taxon>Eukaryota</taxon>
        <taxon>Fungi</taxon>
        <taxon>Dikarya</taxon>
        <taxon>Ascomycota</taxon>
        <taxon>Pezizomycotina</taxon>
        <taxon>Sordariomycetes</taxon>
        <taxon>Hypocreomycetidae</taxon>
        <taxon>Hypocreales</taxon>
        <taxon>Ophiocordycipitaceae</taxon>
        <taxon>Purpureocillium</taxon>
    </lineage>
</organism>
<feature type="domain" description="SGNH hydrolase-type esterase" evidence="1">
    <location>
        <begin position="8"/>
        <end position="252"/>
    </location>
</feature>
<gene>
    <name evidence="2" type="ORF">JDV02_004061</name>
</gene>
<dbReference type="GeneID" id="72066017"/>
<dbReference type="GO" id="GO:0016788">
    <property type="term" value="F:hydrolase activity, acting on ester bonds"/>
    <property type="evidence" value="ECO:0007669"/>
    <property type="project" value="InterPro"/>
</dbReference>
<protein>
    <recommendedName>
        <fullName evidence="1">SGNH hydrolase-type esterase domain-containing protein</fullName>
    </recommendedName>
</protein>
<dbReference type="Pfam" id="PF13472">
    <property type="entry name" value="Lipase_GDSL_2"/>
    <property type="match status" value="1"/>
</dbReference>
<dbReference type="SUPFAM" id="SSF52266">
    <property type="entry name" value="SGNH hydrolase"/>
    <property type="match status" value="1"/>
</dbReference>
<dbReference type="Gene3D" id="3.40.50.1110">
    <property type="entry name" value="SGNH hydrolase"/>
    <property type="match status" value="1"/>
</dbReference>